<evidence type="ECO:0000313" key="1">
    <source>
        <dbReference type="EMBL" id="EFC38411.1"/>
    </source>
</evidence>
<proteinExistence type="predicted"/>
<sequence>MVLVAKINDDAGQETVDQKSFPSFVYDQLMTTKSANQKKENTIGRISNVFTFGKKVAKQVEFEFKAQVTGDWQTYSKKFNEIVGSFSKVEDKPILYEIGKEFFFDKRDATASLNGYLYQVDLALSYWIDTLDDPSLCVMIEFGEDVAVLPIRYVNEIEDYKSDVKSEEGQSYSTKKKEKLVFDQAKLYKEMIAFNSDCICDIFLNYFTTEARSGKNNTITYRFTTSTTIENLQVWKRKGEAATKMLKDMIEQHDKKRTTNSTKIRYKRESEDWAIFVNYCRNDWSKAVEKLSKVEFIEMITPEKLSEIIEAKLRRHLGHTNSDVGRLRNQLFGIIKSQLLENRGNNTEQNPKMLHPQKLRQLIDEEIRISMQTQQLLKENEELKREIERLKKK</sequence>
<evidence type="ECO:0000313" key="2">
    <source>
        <dbReference type="Proteomes" id="UP000006671"/>
    </source>
</evidence>
<name>D2VXW6_NAEGR</name>
<organism evidence="2">
    <name type="scientific">Naegleria gruberi</name>
    <name type="common">Amoeba</name>
    <dbReference type="NCBI Taxonomy" id="5762"/>
    <lineage>
        <taxon>Eukaryota</taxon>
        <taxon>Discoba</taxon>
        <taxon>Heterolobosea</taxon>
        <taxon>Tetramitia</taxon>
        <taxon>Eutetramitia</taxon>
        <taxon>Vahlkampfiidae</taxon>
        <taxon>Naegleria</taxon>
    </lineage>
</organism>
<gene>
    <name evidence="1" type="ORF">NAEGRDRAFT_53125</name>
</gene>
<dbReference type="RefSeq" id="XP_002671155.1">
    <property type="nucleotide sequence ID" value="XM_002671109.1"/>
</dbReference>
<reference evidence="1 2" key="1">
    <citation type="journal article" date="2010" name="Cell">
        <title>The genome of Naegleria gruberi illuminates early eukaryotic versatility.</title>
        <authorList>
            <person name="Fritz-Laylin L.K."/>
            <person name="Prochnik S.E."/>
            <person name="Ginger M.L."/>
            <person name="Dacks J.B."/>
            <person name="Carpenter M.L."/>
            <person name="Field M.C."/>
            <person name="Kuo A."/>
            <person name="Paredez A."/>
            <person name="Chapman J."/>
            <person name="Pham J."/>
            <person name="Shu S."/>
            <person name="Neupane R."/>
            <person name="Cipriano M."/>
            <person name="Mancuso J."/>
            <person name="Tu H."/>
            <person name="Salamov A."/>
            <person name="Lindquist E."/>
            <person name="Shapiro H."/>
            <person name="Lucas S."/>
            <person name="Grigoriev I.V."/>
            <person name="Cande W.Z."/>
            <person name="Fulton C."/>
            <person name="Rokhsar D.S."/>
            <person name="Dawson S.C."/>
        </authorList>
    </citation>
    <scope>NUCLEOTIDE SEQUENCE [LARGE SCALE GENOMIC DNA]</scope>
    <source>
        <strain evidence="1 2">NEG-M</strain>
    </source>
</reference>
<dbReference type="KEGG" id="ngr:NAEGRDRAFT_53125"/>
<accession>D2VXW6</accession>
<dbReference type="InParanoid" id="D2VXW6"/>
<dbReference type="OrthoDB" id="10375522at2759"/>
<dbReference type="VEuPathDB" id="AmoebaDB:NAEGRDRAFT_53125"/>
<dbReference type="EMBL" id="GG738908">
    <property type="protein sequence ID" value="EFC38411.1"/>
    <property type="molecule type" value="Genomic_DNA"/>
</dbReference>
<dbReference type="Proteomes" id="UP000006671">
    <property type="component" value="Unassembled WGS sequence"/>
</dbReference>
<dbReference type="GeneID" id="8858194"/>
<protein>
    <submittedName>
        <fullName evidence="1">Predicted protein</fullName>
    </submittedName>
</protein>
<dbReference type="AlphaFoldDB" id="D2VXW6"/>
<keyword evidence="2" id="KW-1185">Reference proteome</keyword>
<dbReference type="OMA" id="KRESEDW"/>